<reference evidence="3" key="1">
    <citation type="submission" date="2025-08" db="UniProtKB">
        <authorList>
            <consortium name="Ensembl"/>
        </authorList>
    </citation>
    <scope>IDENTIFICATION</scope>
</reference>
<accession>A0A8C3FXP6</accession>
<evidence type="ECO:0000313" key="4">
    <source>
        <dbReference type="Proteomes" id="UP000694380"/>
    </source>
</evidence>
<evidence type="ECO:0000313" key="3">
    <source>
        <dbReference type="Ensembl" id="ENSCPBP00000015550.1"/>
    </source>
</evidence>
<feature type="region of interest" description="Disordered" evidence="1">
    <location>
        <begin position="1"/>
        <end position="22"/>
    </location>
</feature>
<evidence type="ECO:0000256" key="2">
    <source>
        <dbReference type="SAM" id="Phobius"/>
    </source>
</evidence>
<dbReference type="Proteomes" id="UP000694380">
    <property type="component" value="Unplaced"/>
</dbReference>
<evidence type="ECO:0000256" key="1">
    <source>
        <dbReference type="SAM" id="MobiDB-lite"/>
    </source>
</evidence>
<reference evidence="3" key="2">
    <citation type="submission" date="2025-09" db="UniProtKB">
        <authorList>
            <consortium name="Ensembl"/>
        </authorList>
    </citation>
    <scope>IDENTIFICATION</scope>
</reference>
<keyword evidence="2" id="KW-1133">Transmembrane helix</keyword>
<organism evidence="3 4">
    <name type="scientific">Chrysemys picta bellii</name>
    <name type="common">Western painted turtle</name>
    <name type="synonym">Emys bellii</name>
    <dbReference type="NCBI Taxonomy" id="8478"/>
    <lineage>
        <taxon>Eukaryota</taxon>
        <taxon>Metazoa</taxon>
        <taxon>Chordata</taxon>
        <taxon>Craniata</taxon>
        <taxon>Vertebrata</taxon>
        <taxon>Euteleostomi</taxon>
        <taxon>Archelosauria</taxon>
        <taxon>Testudinata</taxon>
        <taxon>Testudines</taxon>
        <taxon>Cryptodira</taxon>
        <taxon>Durocryptodira</taxon>
        <taxon>Testudinoidea</taxon>
        <taxon>Emydidae</taxon>
        <taxon>Chrysemys</taxon>
    </lineage>
</organism>
<sequence length="66" mass="7569">MSRRALRRLRGEQRGQEPLEPGGLYKGMQVKYWVLGGLTVMFCCWGFLFLVLMENRLTVVCWGGSS</sequence>
<keyword evidence="2" id="KW-0812">Transmembrane</keyword>
<dbReference type="Ensembl" id="ENSCPBT00000018411.1">
    <property type="protein sequence ID" value="ENSCPBP00000015550.1"/>
    <property type="gene ID" value="ENSCPBG00000011477.1"/>
</dbReference>
<keyword evidence="2" id="KW-0472">Membrane</keyword>
<dbReference type="AlphaFoldDB" id="A0A8C3FXP6"/>
<feature type="transmembrane region" description="Helical" evidence="2">
    <location>
        <begin position="32"/>
        <end position="53"/>
    </location>
</feature>
<protein>
    <submittedName>
        <fullName evidence="3">Uncharacterized protein</fullName>
    </submittedName>
</protein>
<proteinExistence type="predicted"/>
<name>A0A8C3FXP6_CHRPI</name>
<keyword evidence="4" id="KW-1185">Reference proteome</keyword>